<dbReference type="RefSeq" id="WP_348261203.1">
    <property type="nucleotide sequence ID" value="NZ_CP121196.1"/>
</dbReference>
<feature type="domain" description="PAS" evidence="7">
    <location>
        <begin position="415"/>
        <end position="485"/>
    </location>
</feature>
<dbReference type="PROSITE" id="PS50112">
    <property type="entry name" value="PAS"/>
    <property type="match status" value="1"/>
</dbReference>
<dbReference type="InterPro" id="IPR003594">
    <property type="entry name" value="HATPase_dom"/>
</dbReference>
<dbReference type="FunFam" id="3.30.450.20:FF:000099">
    <property type="entry name" value="Sensory box sensor histidine kinase"/>
    <property type="match status" value="1"/>
</dbReference>
<protein>
    <recommendedName>
        <fullName evidence="2">histidine kinase</fullName>
        <ecNumber evidence="2">2.7.13.3</ecNumber>
    </recommendedName>
</protein>
<dbReference type="InterPro" id="IPR004358">
    <property type="entry name" value="Sig_transdc_His_kin-like_C"/>
</dbReference>
<gene>
    <name evidence="9" type="ORF">P8935_15510</name>
</gene>
<dbReference type="GO" id="GO:0000155">
    <property type="term" value="F:phosphorelay sensor kinase activity"/>
    <property type="evidence" value="ECO:0007669"/>
    <property type="project" value="InterPro"/>
</dbReference>
<dbReference type="InterPro" id="IPR052162">
    <property type="entry name" value="Sensor_kinase/Photoreceptor"/>
</dbReference>
<dbReference type="SUPFAM" id="SSF47384">
    <property type="entry name" value="Homodimeric domain of signal transducing histidine kinase"/>
    <property type="match status" value="1"/>
</dbReference>
<dbReference type="NCBIfam" id="TIGR00229">
    <property type="entry name" value="sensory_box"/>
    <property type="match status" value="2"/>
</dbReference>
<dbReference type="Pfam" id="PF13426">
    <property type="entry name" value="PAS_9"/>
    <property type="match status" value="1"/>
</dbReference>
<evidence type="ECO:0000259" key="8">
    <source>
        <dbReference type="PROSITE" id="PS50113"/>
    </source>
</evidence>
<dbReference type="Gene3D" id="1.10.287.130">
    <property type="match status" value="1"/>
</dbReference>
<organism evidence="9">
    <name type="scientific">Telmatobacter sp. DSM 110680</name>
    <dbReference type="NCBI Taxonomy" id="3036704"/>
    <lineage>
        <taxon>Bacteria</taxon>
        <taxon>Pseudomonadati</taxon>
        <taxon>Acidobacteriota</taxon>
        <taxon>Terriglobia</taxon>
        <taxon>Terriglobales</taxon>
        <taxon>Acidobacteriaceae</taxon>
        <taxon>Telmatobacter</taxon>
    </lineage>
</organism>
<dbReference type="SUPFAM" id="SSF55785">
    <property type="entry name" value="PYP-like sensor domain (PAS domain)"/>
    <property type="match status" value="4"/>
</dbReference>
<dbReference type="AlphaFoldDB" id="A0AAU7DFP8"/>
<feature type="domain" description="Histidine kinase" evidence="6">
    <location>
        <begin position="553"/>
        <end position="768"/>
    </location>
</feature>
<feature type="domain" description="PAC" evidence="8">
    <location>
        <begin position="488"/>
        <end position="540"/>
    </location>
</feature>
<keyword evidence="3" id="KW-0597">Phosphoprotein</keyword>
<dbReference type="InterPro" id="IPR000700">
    <property type="entry name" value="PAS-assoc_C"/>
</dbReference>
<keyword evidence="5" id="KW-0418">Kinase</keyword>
<dbReference type="Pfam" id="PF08448">
    <property type="entry name" value="PAS_4"/>
    <property type="match status" value="1"/>
</dbReference>
<dbReference type="EMBL" id="CP121196">
    <property type="protein sequence ID" value="XBH15973.1"/>
    <property type="molecule type" value="Genomic_DNA"/>
</dbReference>
<dbReference type="InterPro" id="IPR001610">
    <property type="entry name" value="PAC"/>
</dbReference>
<dbReference type="SUPFAM" id="SSF55874">
    <property type="entry name" value="ATPase domain of HSP90 chaperone/DNA topoisomerase II/histidine kinase"/>
    <property type="match status" value="1"/>
</dbReference>
<dbReference type="InterPro" id="IPR035965">
    <property type="entry name" value="PAS-like_dom_sf"/>
</dbReference>
<dbReference type="InterPro" id="IPR000014">
    <property type="entry name" value="PAS"/>
</dbReference>
<dbReference type="InterPro" id="IPR036097">
    <property type="entry name" value="HisK_dim/P_sf"/>
</dbReference>
<dbReference type="SMART" id="SM00387">
    <property type="entry name" value="HATPase_c"/>
    <property type="match status" value="1"/>
</dbReference>
<feature type="domain" description="PAC" evidence="8">
    <location>
        <begin position="350"/>
        <end position="404"/>
    </location>
</feature>
<dbReference type="PANTHER" id="PTHR43304:SF1">
    <property type="entry name" value="PAC DOMAIN-CONTAINING PROTEIN"/>
    <property type="match status" value="1"/>
</dbReference>
<dbReference type="InterPro" id="IPR013656">
    <property type="entry name" value="PAS_4"/>
</dbReference>
<dbReference type="PROSITE" id="PS50113">
    <property type="entry name" value="PAC"/>
    <property type="match status" value="2"/>
</dbReference>
<dbReference type="EC" id="2.7.13.3" evidence="2"/>
<dbReference type="PANTHER" id="PTHR43304">
    <property type="entry name" value="PHYTOCHROME-LIKE PROTEIN CPH1"/>
    <property type="match status" value="1"/>
</dbReference>
<dbReference type="PROSITE" id="PS50109">
    <property type="entry name" value="HIS_KIN"/>
    <property type="match status" value="1"/>
</dbReference>
<dbReference type="InterPro" id="IPR005467">
    <property type="entry name" value="His_kinase_dom"/>
</dbReference>
<keyword evidence="4" id="KW-0808">Transferase</keyword>
<evidence type="ECO:0000313" key="9">
    <source>
        <dbReference type="EMBL" id="XBH15973.1"/>
    </source>
</evidence>
<evidence type="ECO:0000259" key="6">
    <source>
        <dbReference type="PROSITE" id="PS50109"/>
    </source>
</evidence>
<dbReference type="Pfam" id="PF00512">
    <property type="entry name" value="HisKA"/>
    <property type="match status" value="1"/>
</dbReference>
<dbReference type="Gene3D" id="3.30.565.10">
    <property type="entry name" value="Histidine kinase-like ATPase, C-terminal domain"/>
    <property type="match status" value="1"/>
</dbReference>
<dbReference type="Pfam" id="PF02518">
    <property type="entry name" value="HATPase_c"/>
    <property type="match status" value="1"/>
</dbReference>
<evidence type="ECO:0000256" key="1">
    <source>
        <dbReference type="ARBA" id="ARBA00000085"/>
    </source>
</evidence>
<sequence length="775" mass="87508">MSSTHESLQNPRNPIREIEPDGVRLKELLAQAPTAIAFLSGTDFRISYANDLYVRAMGRSTSSELLGRKIHEAVPELKDLGILEMLNDVYRTGDAHHETDFKLTLHTASPEHLEHRYFDFILQPTFDVAGKFEGVFVLAVDLTDRVLSRRAVEVSEERLRLAQEAAQIGTWEWDPVENTRTLSKQMHRMYGTDSKATNEEIHKTWISRVLPRDLPYVNLAMAECQRTGLLDLEYRYNHPEMGLRHHHSKGRRMLGTSRFFGVVSDITDRKRLEESLSEREQEFRSLANSMPQLVWMAGPDGYVHWFNERWYDYTGTTAEQNCGWGWQSALDPGYLPQLIARWTKSLESGEPFEMIFPLKGKEDTYKPFLTRAVPIYDSSGAVTRWFGTNTDLSGEFEIQQKILESKTREQASLEDTQRLAAIVESSDDSIISKDLNGIVKSWNPGAERVFGYTTEEMIGQSIRKIIPPELFSEEDRILSAVARGERTDHFETMRIRKDGEKIEVSLTLSPVADESGKITGVASISRDVSQQKKVERALHTSERLATVGRLAATIAHEINNPLEAVTNLVFLAQTSMQDEDGKIFLEQAQQELARMALLTKQTLGFYRENRGARPLTLGELVTPLVAVFSARARNKQVSIATDIRDNPTMVGFPGELRQLFANLLNNSIDAVRDHGRILIRVSAAHEYVGEKRAGVRLTVCDNGPGIAFEVRQKLFEPFFTTKRDVGTGLGLWVTSNILRKHNGTIRVRSSVTSGKSWTVFSVFLPLHSEPAVASA</sequence>
<dbReference type="InterPro" id="IPR036890">
    <property type="entry name" value="HATPase_C_sf"/>
</dbReference>
<proteinExistence type="predicted"/>
<dbReference type="CDD" id="cd00130">
    <property type="entry name" value="PAS"/>
    <property type="match status" value="2"/>
</dbReference>
<evidence type="ECO:0000256" key="3">
    <source>
        <dbReference type="ARBA" id="ARBA00022553"/>
    </source>
</evidence>
<dbReference type="SMART" id="SM00388">
    <property type="entry name" value="HisKA"/>
    <property type="match status" value="1"/>
</dbReference>
<reference evidence="9" key="1">
    <citation type="submission" date="2023-03" db="EMBL/GenBank/DDBJ databases">
        <title>Edaphobacter sp.</title>
        <authorList>
            <person name="Huber K.J."/>
            <person name="Papendorf J."/>
            <person name="Pilke C."/>
            <person name="Bunk B."/>
            <person name="Sproeer C."/>
            <person name="Pester M."/>
        </authorList>
    </citation>
    <scope>NUCLEOTIDE SEQUENCE</scope>
    <source>
        <strain evidence="9">DSM 110680</strain>
    </source>
</reference>
<dbReference type="Gene3D" id="3.30.450.20">
    <property type="entry name" value="PAS domain"/>
    <property type="match status" value="4"/>
</dbReference>
<evidence type="ECO:0000259" key="7">
    <source>
        <dbReference type="PROSITE" id="PS50112"/>
    </source>
</evidence>
<dbReference type="SMART" id="SM00091">
    <property type="entry name" value="PAS"/>
    <property type="match status" value="4"/>
</dbReference>
<evidence type="ECO:0000256" key="2">
    <source>
        <dbReference type="ARBA" id="ARBA00012438"/>
    </source>
</evidence>
<dbReference type="SMART" id="SM00086">
    <property type="entry name" value="PAC"/>
    <property type="match status" value="3"/>
</dbReference>
<comment type="catalytic activity">
    <reaction evidence="1">
        <text>ATP + protein L-histidine = ADP + protein N-phospho-L-histidine.</text>
        <dbReference type="EC" id="2.7.13.3"/>
    </reaction>
</comment>
<dbReference type="CDD" id="cd00082">
    <property type="entry name" value="HisKA"/>
    <property type="match status" value="1"/>
</dbReference>
<dbReference type="InterPro" id="IPR003661">
    <property type="entry name" value="HisK_dim/P_dom"/>
</dbReference>
<dbReference type="PRINTS" id="PR00344">
    <property type="entry name" value="BCTRLSENSOR"/>
</dbReference>
<evidence type="ECO:0000256" key="5">
    <source>
        <dbReference type="ARBA" id="ARBA00022777"/>
    </source>
</evidence>
<evidence type="ECO:0000256" key="4">
    <source>
        <dbReference type="ARBA" id="ARBA00022679"/>
    </source>
</evidence>
<dbReference type="InterPro" id="IPR013655">
    <property type="entry name" value="PAS_fold_3"/>
</dbReference>
<dbReference type="Pfam" id="PF08447">
    <property type="entry name" value="PAS_3"/>
    <property type="match status" value="1"/>
</dbReference>
<name>A0AAU7DFP8_9BACT</name>
<accession>A0AAU7DFP8</accession>